<dbReference type="PANTHER" id="PTHR12674">
    <property type="entry name" value="PREFOLDIN SUBUNIT 5"/>
    <property type="match status" value="1"/>
</dbReference>
<dbReference type="EMBL" id="JAFFHA010000001">
    <property type="protein sequence ID" value="KAK4660386.1"/>
    <property type="molecule type" value="Genomic_DNA"/>
</dbReference>
<keyword evidence="4" id="KW-1185">Reference proteome</keyword>
<evidence type="ECO:0000313" key="4">
    <source>
        <dbReference type="Proteomes" id="UP001323405"/>
    </source>
</evidence>
<feature type="region of interest" description="Disordered" evidence="2">
    <location>
        <begin position="28"/>
        <end position="81"/>
    </location>
</feature>
<gene>
    <name evidence="3" type="primary">GIM5</name>
    <name evidence="3" type="ORF">QC762_118480</name>
</gene>
<dbReference type="InterPro" id="IPR004127">
    <property type="entry name" value="Prefoldin_subunit_alpha"/>
</dbReference>
<reference evidence="3 4" key="1">
    <citation type="journal article" date="2023" name="bioRxiv">
        <title>High-quality genome assemblies of four members of thePodospora anserinaspecies complex.</title>
        <authorList>
            <person name="Ament-Velasquez S.L."/>
            <person name="Vogan A.A."/>
            <person name="Wallerman O."/>
            <person name="Hartmann F."/>
            <person name="Gautier V."/>
            <person name="Silar P."/>
            <person name="Giraud T."/>
            <person name="Johannesson H."/>
        </authorList>
    </citation>
    <scope>NUCLEOTIDE SEQUENCE [LARGE SCALE GENOMIC DNA]</scope>
    <source>
        <strain evidence="3 4">CBS 415.72m</strain>
    </source>
</reference>
<evidence type="ECO:0000256" key="2">
    <source>
        <dbReference type="SAM" id="MobiDB-lite"/>
    </source>
</evidence>
<comment type="caution">
    <text evidence="3">The sequence shown here is derived from an EMBL/GenBank/DDBJ whole genome shotgun (WGS) entry which is preliminary data.</text>
</comment>
<dbReference type="Gene3D" id="1.10.287.370">
    <property type="match status" value="1"/>
</dbReference>
<comment type="similarity">
    <text evidence="1">Belongs to the prefoldin subunit alpha family.</text>
</comment>
<evidence type="ECO:0000256" key="1">
    <source>
        <dbReference type="ARBA" id="ARBA00010048"/>
    </source>
</evidence>
<dbReference type="SUPFAM" id="SSF46579">
    <property type="entry name" value="Prefoldin"/>
    <property type="match status" value="1"/>
</dbReference>
<sequence>MIYIFRRLGEAPHPTIPVMQLTSLEMPRSANCRGNSGASTAPHPPPGAHTVPGLITAPSKSQDHHRSPTLTMASQGRQQGGEQISLDTLTAPQLSAVKKQLDEEVEHLSQSYAQLAAAQSKFKECLRVVKSGSETFDEKKPILVPLTNSLYVKGRMADSDKVIVDVGTGFYVEKDTKSAAEFYEAKVKELAANIQGLEGIVQAKTQNLRLVEEVLRQKVLAAGPAAGQAAQAS</sequence>
<accession>A0ABR0GXI1</accession>
<evidence type="ECO:0000313" key="3">
    <source>
        <dbReference type="EMBL" id="KAK4660386.1"/>
    </source>
</evidence>
<dbReference type="GeneID" id="87906191"/>
<dbReference type="Pfam" id="PF02996">
    <property type="entry name" value="Prefoldin"/>
    <property type="match status" value="1"/>
</dbReference>
<dbReference type="PANTHER" id="PTHR12674:SF2">
    <property type="entry name" value="PREFOLDIN SUBUNIT 5"/>
    <property type="match status" value="1"/>
</dbReference>
<name>A0ABR0GXI1_9PEZI</name>
<dbReference type="HAMAP" id="MF_00308">
    <property type="entry name" value="PfdA"/>
    <property type="match status" value="1"/>
</dbReference>
<organism evidence="3 4">
    <name type="scientific">Podospora pseudocomata</name>
    <dbReference type="NCBI Taxonomy" id="2093779"/>
    <lineage>
        <taxon>Eukaryota</taxon>
        <taxon>Fungi</taxon>
        <taxon>Dikarya</taxon>
        <taxon>Ascomycota</taxon>
        <taxon>Pezizomycotina</taxon>
        <taxon>Sordariomycetes</taxon>
        <taxon>Sordariomycetidae</taxon>
        <taxon>Sordariales</taxon>
        <taxon>Podosporaceae</taxon>
        <taxon>Podospora</taxon>
    </lineage>
</organism>
<feature type="compositionally biased region" description="Polar residues" evidence="2">
    <location>
        <begin position="68"/>
        <end position="81"/>
    </location>
</feature>
<protein>
    <submittedName>
        <fullName evidence="3">Subunit of tubulin prefoldin</fullName>
    </submittedName>
</protein>
<proteinExistence type="inferred from homology"/>
<dbReference type="Proteomes" id="UP001323405">
    <property type="component" value="Unassembled WGS sequence"/>
</dbReference>
<dbReference type="RefSeq" id="XP_062749356.1">
    <property type="nucleotide sequence ID" value="XM_062886284.1"/>
</dbReference>
<dbReference type="InterPro" id="IPR009053">
    <property type="entry name" value="Prefoldin"/>
</dbReference>
<dbReference type="InterPro" id="IPR011599">
    <property type="entry name" value="PFD_alpha_archaea"/>
</dbReference>
<dbReference type="NCBIfam" id="TIGR00293">
    <property type="entry name" value="prefoldin subunit alpha"/>
    <property type="match status" value="1"/>
</dbReference>
<dbReference type="CDD" id="cd23157">
    <property type="entry name" value="Prefoldin_5"/>
    <property type="match status" value="1"/>
</dbReference>